<dbReference type="FunCoup" id="A0A212EI04">
    <property type="interactions" value="2073"/>
</dbReference>
<dbReference type="InterPro" id="IPR029063">
    <property type="entry name" value="SAM-dependent_MTases_sf"/>
</dbReference>
<evidence type="ECO:0000256" key="2">
    <source>
        <dbReference type="ARBA" id="ARBA00004496"/>
    </source>
</evidence>
<evidence type="ECO:0000256" key="3">
    <source>
        <dbReference type="ARBA" id="ARBA00012533"/>
    </source>
</evidence>
<comment type="subcellular location">
    <subcellularLocation>
        <location evidence="2">Cytoplasm</location>
    </subcellularLocation>
    <subcellularLocation>
        <location evidence="1">Nucleus</location>
    </subcellularLocation>
</comment>
<reference evidence="10 11" key="1">
    <citation type="journal article" date="2011" name="Cell">
        <title>The monarch butterfly genome yields insights into long-distance migration.</title>
        <authorList>
            <person name="Zhan S."/>
            <person name="Merlin C."/>
            <person name="Boore J.L."/>
            <person name="Reppert S.M."/>
        </authorList>
    </citation>
    <scope>NUCLEOTIDE SEQUENCE [LARGE SCALE GENOMIC DNA]</scope>
    <source>
        <strain evidence="10">F-2</strain>
    </source>
</reference>
<dbReference type="STRING" id="278856.A0A212EI04"/>
<dbReference type="Pfam" id="PF10294">
    <property type="entry name" value="Methyltransf_16"/>
    <property type="match status" value="1"/>
</dbReference>
<dbReference type="KEGG" id="dpl:KGM_209767"/>
<dbReference type="GO" id="GO:0032259">
    <property type="term" value="P:methylation"/>
    <property type="evidence" value="ECO:0007669"/>
    <property type="project" value="UniProtKB-KW"/>
</dbReference>
<protein>
    <recommendedName>
        <fullName evidence="3">protein-histidine N-methyltransferase</fullName>
        <ecNumber evidence="3">2.1.1.85</ecNumber>
    </recommendedName>
</protein>
<dbReference type="SUPFAM" id="SSF53335">
    <property type="entry name" value="S-adenosyl-L-methionine-dependent methyltransferases"/>
    <property type="match status" value="1"/>
</dbReference>
<dbReference type="GO" id="GO:0005634">
    <property type="term" value="C:nucleus"/>
    <property type="evidence" value="ECO:0007669"/>
    <property type="project" value="UniProtKB-SubCell"/>
</dbReference>
<dbReference type="CDD" id="cd02440">
    <property type="entry name" value="AdoMet_MTases"/>
    <property type="match status" value="1"/>
</dbReference>
<proteinExistence type="inferred from homology"/>
<keyword evidence="4" id="KW-0963">Cytoplasm</keyword>
<keyword evidence="7" id="KW-0949">S-adenosyl-L-methionine</keyword>
<evidence type="ECO:0000256" key="6">
    <source>
        <dbReference type="ARBA" id="ARBA00022679"/>
    </source>
</evidence>
<dbReference type="EC" id="2.1.1.85" evidence="3"/>
<dbReference type="EMBL" id="AGBW02014758">
    <property type="protein sequence ID" value="OWR41107.1"/>
    <property type="molecule type" value="Genomic_DNA"/>
</dbReference>
<organism evidence="10 11">
    <name type="scientific">Danaus plexippus plexippus</name>
    <dbReference type="NCBI Taxonomy" id="278856"/>
    <lineage>
        <taxon>Eukaryota</taxon>
        <taxon>Metazoa</taxon>
        <taxon>Ecdysozoa</taxon>
        <taxon>Arthropoda</taxon>
        <taxon>Hexapoda</taxon>
        <taxon>Insecta</taxon>
        <taxon>Pterygota</taxon>
        <taxon>Neoptera</taxon>
        <taxon>Endopterygota</taxon>
        <taxon>Lepidoptera</taxon>
        <taxon>Glossata</taxon>
        <taxon>Ditrysia</taxon>
        <taxon>Papilionoidea</taxon>
        <taxon>Nymphalidae</taxon>
        <taxon>Danainae</taxon>
        <taxon>Danaini</taxon>
        <taxon>Danaina</taxon>
        <taxon>Danaus</taxon>
        <taxon>Danaus</taxon>
    </lineage>
</organism>
<gene>
    <name evidence="10" type="ORF">KGM_209767</name>
</gene>
<evidence type="ECO:0000256" key="8">
    <source>
        <dbReference type="ARBA" id="ARBA00023242"/>
    </source>
</evidence>
<dbReference type="InterPro" id="IPR019410">
    <property type="entry name" value="Methyltransf_16"/>
</dbReference>
<evidence type="ECO:0000313" key="10">
    <source>
        <dbReference type="EMBL" id="OWR41107.1"/>
    </source>
</evidence>
<evidence type="ECO:0000256" key="9">
    <source>
        <dbReference type="ARBA" id="ARBA00038126"/>
    </source>
</evidence>
<dbReference type="Proteomes" id="UP000007151">
    <property type="component" value="Unassembled WGS sequence"/>
</dbReference>
<comment type="similarity">
    <text evidence="9">Belongs to the methyltransferase superfamily. METTL18 family.</text>
</comment>
<dbReference type="AlphaFoldDB" id="A0A212EI04"/>
<evidence type="ECO:0000256" key="1">
    <source>
        <dbReference type="ARBA" id="ARBA00004123"/>
    </source>
</evidence>
<dbReference type="GO" id="GO:0018064">
    <property type="term" value="F:protein-L-histidine N-tele-methyltransferase activity"/>
    <property type="evidence" value="ECO:0007669"/>
    <property type="project" value="UniProtKB-EC"/>
</dbReference>
<accession>A0A212EI04</accession>
<comment type="caution">
    <text evidence="10">The sequence shown here is derived from an EMBL/GenBank/DDBJ whole genome shotgun (WGS) entry which is preliminary data.</text>
</comment>
<keyword evidence="11" id="KW-1185">Reference proteome</keyword>
<dbReference type="PANTHER" id="PTHR14614">
    <property type="entry name" value="HEPATOCELLULAR CARCINOMA-ASSOCIATED ANTIGEN"/>
    <property type="match status" value="1"/>
</dbReference>
<evidence type="ECO:0000256" key="7">
    <source>
        <dbReference type="ARBA" id="ARBA00022691"/>
    </source>
</evidence>
<sequence>MASFKFNFSGEEEDENRENEGDLRDVEWLNSEEVIPKSSVDDLDELVEHAKMFTCGCIEIGHVLIDDIFKHNIKKEGFENIINLAEKEHSDLVTGKYEGGLKIWECTYDLVEYFENNTDVINFKDIKVLDLGCGAGILGLYAFLKGASVTFQDYNKEILELYTITNVLLNIEESGRDCEIKNFKFYSGDWASFDKLLATEKFDIILTSETIYNQNNYEKLIKLFENRLNDNGVVYVAAKTYYFGVGGGTRQFETAIQKSTLKSEVVWKTSNGIQREIIKITKS</sequence>
<evidence type="ECO:0000256" key="5">
    <source>
        <dbReference type="ARBA" id="ARBA00022603"/>
    </source>
</evidence>
<keyword evidence="6" id="KW-0808">Transferase</keyword>
<dbReference type="GO" id="GO:0005737">
    <property type="term" value="C:cytoplasm"/>
    <property type="evidence" value="ECO:0007669"/>
    <property type="project" value="UniProtKB-SubCell"/>
</dbReference>
<evidence type="ECO:0000313" key="11">
    <source>
        <dbReference type="Proteomes" id="UP000007151"/>
    </source>
</evidence>
<keyword evidence="8" id="KW-0539">Nucleus</keyword>
<dbReference type="OrthoDB" id="1723750at2759"/>
<dbReference type="Gene3D" id="3.40.50.150">
    <property type="entry name" value="Vaccinia Virus protein VP39"/>
    <property type="match status" value="1"/>
</dbReference>
<dbReference type="PANTHER" id="PTHR14614:SF39">
    <property type="entry name" value="HISTIDINE PROTEIN METHYLTRANSFERASE 1 HOMOLOG"/>
    <property type="match status" value="1"/>
</dbReference>
<name>A0A212EI04_DANPL</name>
<evidence type="ECO:0000256" key="4">
    <source>
        <dbReference type="ARBA" id="ARBA00022490"/>
    </source>
</evidence>
<dbReference type="eggNOG" id="KOG2920">
    <property type="taxonomic scope" value="Eukaryota"/>
</dbReference>
<keyword evidence="5 10" id="KW-0489">Methyltransferase</keyword>